<dbReference type="AlphaFoldDB" id="A0A7Y3T269"/>
<dbReference type="Pfam" id="PF12728">
    <property type="entry name" value="HTH_17"/>
    <property type="match status" value="1"/>
</dbReference>
<proteinExistence type="predicted"/>
<evidence type="ECO:0000313" key="2">
    <source>
        <dbReference type="EMBL" id="NNV19530.1"/>
    </source>
</evidence>
<gene>
    <name evidence="2" type="ORF">EHE22_03680</name>
</gene>
<keyword evidence="2" id="KW-0238">DNA-binding</keyword>
<feature type="domain" description="Helix-turn-helix" evidence="1">
    <location>
        <begin position="25"/>
        <end position="60"/>
    </location>
</feature>
<protein>
    <submittedName>
        <fullName evidence="2">DNA-binding protein</fullName>
    </submittedName>
</protein>
<evidence type="ECO:0000259" key="1">
    <source>
        <dbReference type="Pfam" id="PF12728"/>
    </source>
</evidence>
<accession>A0A7Y3T269</accession>
<dbReference type="EMBL" id="PKQI01000001">
    <property type="protein sequence ID" value="NNV19530.1"/>
    <property type="molecule type" value="Genomic_DNA"/>
</dbReference>
<comment type="caution">
    <text evidence="2">The sequence shown here is derived from an EMBL/GenBank/DDBJ whole genome shotgun (WGS) entry which is preliminary data.</text>
</comment>
<evidence type="ECO:0000313" key="3">
    <source>
        <dbReference type="Proteomes" id="UP000526233"/>
    </source>
</evidence>
<reference evidence="2 3" key="1">
    <citation type="submission" date="2018-11" db="EMBL/GenBank/DDBJ databases">
        <title>Genome sequencing and analysis.</title>
        <authorList>
            <person name="Huang Y.-T."/>
        </authorList>
    </citation>
    <scope>NUCLEOTIDE SEQUENCE [LARGE SCALE GENOMIC DNA]</scope>
    <source>
        <strain evidence="2 3">SHIN</strain>
    </source>
</reference>
<name>A0A7Y3T269_9HYPH</name>
<sequence>MELFDQTDCNWPPDPLGIDLTDGSWLTPQQAAAAARVSERTLWRWVRERDIGVKVFGRLWISKRRLFGQ</sequence>
<organism evidence="2 3">
    <name type="scientific">Brucella pseudogrignonensis</name>
    <dbReference type="NCBI Taxonomy" id="419475"/>
    <lineage>
        <taxon>Bacteria</taxon>
        <taxon>Pseudomonadati</taxon>
        <taxon>Pseudomonadota</taxon>
        <taxon>Alphaproteobacteria</taxon>
        <taxon>Hyphomicrobiales</taxon>
        <taxon>Brucellaceae</taxon>
        <taxon>Brucella/Ochrobactrum group</taxon>
        <taxon>Brucella</taxon>
    </lineage>
</organism>
<dbReference type="InterPro" id="IPR041657">
    <property type="entry name" value="HTH_17"/>
</dbReference>
<dbReference type="GO" id="GO:0003677">
    <property type="term" value="F:DNA binding"/>
    <property type="evidence" value="ECO:0007669"/>
    <property type="project" value="UniProtKB-KW"/>
</dbReference>
<dbReference type="Proteomes" id="UP000526233">
    <property type="component" value="Unassembled WGS sequence"/>
</dbReference>
<dbReference type="RefSeq" id="WP_171379664.1">
    <property type="nucleotide sequence ID" value="NZ_PKQI01000001.1"/>
</dbReference>